<dbReference type="EMBL" id="CABVMM010000007">
    <property type="protein sequence ID" value="VVV00660.1"/>
    <property type="molecule type" value="Genomic_DNA"/>
</dbReference>
<gene>
    <name evidence="1" type="ORF">FVB9532_01933</name>
</gene>
<organism evidence="1 2">
    <name type="scientific">Mesonia oceanica</name>
    <dbReference type="NCBI Taxonomy" id="2687242"/>
    <lineage>
        <taxon>Bacteria</taxon>
        <taxon>Pseudomonadati</taxon>
        <taxon>Bacteroidota</taxon>
        <taxon>Flavobacteriia</taxon>
        <taxon>Flavobacteriales</taxon>
        <taxon>Flavobacteriaceae</taxon>
        <taxon>Mesonia</taxon>
    </lineage>
</organism>
<dbReference type="Proteomes" id="UP000356253">
    <property type="component" value="Unassembled WGS sequence"/>
</dbReference>
<sequence>MKKLLFILPILLFTQVIFAQDDNESDEPKQGWLGTGTFSLLFNQAAFNAEWQGGGSSNYAGNATISYNLNYNKGNFTWDNTFLGDFGLTKVKNDEYVRKTNDRLEVNSVAGWEINDSNWYYSFFANFRTQFAKGYEYDEVDVLDEVTGNVVGTEIVRTETTHFMSPGYLQVGPGMLWKKNENFKVNFAPATARFIFVDDRFTTMEGYEDGDYFGVDQGKSMRFEFGASVSAYAKFDLVENVTFENMINLYSNYLEDPQNVDLDYTGKLNMKVNDYLSANFIFQTIYDDNAVKAFQVREVLGVGFTYKINPQEEE</sequence>
<evidence type="ECO:0000313" key="2">
    <source>
        <dbReference type="Proteomes" id="UP000356253"/>
    </source>
</evidence>
<comment type="caution">
    <text evidence="1">The sequence shown here is derived from an EMBL/GenBank/DDBJ whole genome shotgun (WGS) entry which is preliminary data.</text>
</comment>
<evidence type="ECO:0000313" key="1">
    <source>
        <dbReference type="EMBL" id="VVV00660.1"/>
    </source>
</evidence>
<keyword evidence="2" id="KW-1185">Reference proteome</keyword>
<accession>A0AC61Y8G6</accession>
<reference evidence="1" key="1">
    <citation type="submission" date="2019-09" db="EMBL/GenBank/DDBJ databases">
        <authorList>
            <person name="Rodrigo-Torres L."/>
            <person name="Arahal R. D."/>
            <person name="Lucena T."/>
        </authorList>
    </citation>
    <scope>NUCLEOTIDE SEQUENCE</scope>
    <source>
        <strain evidence="1">ISS653</strain>
    </source>
</reference>
<protein>
    <submittedName>
        <fullName evidence="1">Uncharacterized protein</fullName>
    </submittedName>
</protein>
<name>A0AC61Y8G6_9FLAO</name>
<proteinExistence type="predicted"/>